<dbReference type="EMBL" id="JYDV01000416">
    <property type="protein sequence ID" value="KRZ20401.1"/>
    <property type="molecule type" value="Genomic_DNA"/>
</dbReference>
<dbReference type="Proteomes" id="UP000054632">
    <property type="component" value="Unassembled WGS sequence"/>
</dbReference>
<dbReference type="EMBL" id="JYDR01000091">
    <property type="protein sequence ID" value="KRY69389.1"/>
    <property type="molecule type" value="Genomic_DNA"/>
</dbReference>
<organism evidence="1 9">
    <name type="scientific">Trichinella pseudospiralis</name>
    <name type="common">Parasitic roundworm</name>
    <dbReference type="NCBI Taxonomy" id="6337"/>
    <lineage>
        <taxon>Eukaryota</taxon>
        <taxon>Metazoa</taxon>
        <taxon>Ecdysozoa</taxon>
        <taxon>Nematoda</taxon>
        <taxon>Enoplea</taxon>
        <taxon>Dorylaimia</taxon>
        <taxon>Trichinellida</taxon>
        <taxon>Trichinellidae</taxon>
        <taxon>Trichinella</taxon>
    </lineage>
</organism>
<keyword evidence="10" id="KW-1185">Reference proteome</keyword>
<dbReference type="AlphaFoldDB" id="A0A0V1DSS0"/>
<evidence type="ECO:0000313" key="7">
    <source>
        <dbReference type="EMBL" id="KRZ32358.1"/>
    </source>
</evidence>
<accession>A0A0V1DSS0</accession>
<dbReference type="EMBL" id="JYDV01000111">
    <property type="protein sequence ID" value="KRZ32358.1"/>
    <property type="molecule type" value="Genomic_DNA"/>
</dbReference>
<dbReference type="Proteomes" id="UP000054805">
    <property type="component" value="Unassembled WGS sequence"/>
</dbReference>
<gene>
    <name evidence="1" type="ORF">T4A_10312</name>
    <name evidence="3" type="ORF">T4A_12593</name>
    <name evidence="4" type="ORF">T4A_2895</name>
    <name evidence="2" type="ORF">T4A_927</name>
    <name evidence="5" type="ORF">T4B_6771</name>
    <name evidence="7" type="ORF">T4C_1034</name>
    <name evidence="6" type="ORF">T4C_13900</name>
    <name evidence="8" type="ORF">T4C_7074</name>
</gene>
<name>A0A0V1DSS0_TRIPS</name>
<dbReference type="EMBL" id="JYDR01000025">
    <property type="protein sequence ID" value="KRY74482.1"/>
    <property type="molecule type" value="Genomic_DNA"/>
</dbReference>
<sequence>LKIGATQLLSHHQSSTERITRHKYHSSENNGFIPWIKYQSLLHYIMNSHICIINTSTEIPIGADP</sequence>
<feature type="non-terminal residue" evidence="1">
    <location>
        <position position="1"/>
    </location>
</feature>
<evidence type="ECO:0000313" key="1">
    <source>
        <dbReference type="EMBL" id="KRY64035.1"/>
    </source>
</evidence>
<comment type="caution">
    <text evidence="1">The sequence shown here is derived from an EMBL/GenBank/DDBJ whole genome shotgun (WGS) entry which is preliminary data.</text>
</comment>
<dbReference type="EMBL" id="JYDS01000782">
    <property type="protein sequence ID" value="KRZ00634.1"/>
    <property type="molecule type" value="Genomic_DNA"/>
</dbReference>
<evidence type="ECO:0000313" key="8">
    <source>
        <dbReference type="EMBL" id="KRZ36654.1"/>
    </source>
</evidence>
<proteinExistence type="predicted"/>
<evidence type="ECO:0000313" key="5">
    <source>
        <dbReference type="EMBL" id="KRZ00634.1"/>
    </source>
</evidence>
<evidence type="ECO:0000313" key="4">
    <source>
        <dbReference type="EMBL" id="KRY74482.1"/>
    </source>
</evidence>
<evidence type="ECO:0000313" key="9">
    <source>
        <dbReference type="Proteomes" id="UP000054632"/>
    </source>
</evidence>
<evidence type="ECO:0000313" key="2">
    <source>
        <dbReference type="EMBL" id="KRY64283.1"/>
    </source>
</evidence>
<dbReference type="EMBL" id="JYDR01000698">
    <property type="protein sequence ID" value="KRY64035.1"/>
    <property type="molecule type" value="Genomic_DNA"/>
</dbReference>
<evidence type="ECO:0000313" key="10">
    <source>
        <dbReference type="Proteomes" id="UP000054805"/>
    </source>
</evidence>
<evidence type="ECO:0000313" key="6">
    <source>
        <dbReference type="EMBL" id="KRZ20401.1"/>
    </source>
</evidence>
<dbReference type="Proteomes" id="UP000054826">
    <property type="component" value="Unassembled WGS sequence"/>
</dbReference>
<dbReference type="EMBL" id="JYDR01000517">
    <property type="protein sequence ID" value="KRY64283.1"/>
    <property type="molecule type" value="Genomic_DNA"/>
</dbReference>
<dbReference type="EMBL" id="JYDV01000069">
    <property type="protein sequence ID" value="KRZ36654.1"/>
    <property type="molecule type" value="Genomic_DNA"/>
</dbReference>
<protein>
    <submittedName>
        <fullName evidence="1">Uncharacterized protein</fullName>
    </submittedName>
</protein>
<evidence type="ECO:0000313" key="3">
    <source>
        <dbReference type="EMBL" id="KRY69389.1"/>
    </source>
</evidence>
<feature type="non-terminal residue" evidence="1">
    <location>
        <position position="65"/>
    </location>
</feature>
<reference evidence="9 10" key="1">
    <citation type="submission" date="2015-01" db="EMBL/GenBank/DDBJ databases">
        <title>Evolution of Trichinella species and genotypes.</title>
        <authorList>
            <person name="Korhonen P.K."/>
            <person name="Edoardo P."/>
            <person name="Giuseppe L.R."/>
            <person name="Gasser R.B."/>
        </authorList>
    </citation>
    <scope>NUCLEOTIDE SEQUENCE [LARGE SCALE GENOMIC DNA]</scope>
    <source>
        <strain evidence="1">ISS13</strain>
        <strain evidence="6">ISS176</strain>
        <strain evidence="5">ISS588</strain>
    </source>
</reference>